<dbReference type="Proteomes" id="UP001164746">
    <property type="component" value="Chromosome 4"/>
</dbReference>
<evidence type="ECO:0000313" key="4">
    <source>
        <dbReference type="Proteomes" id="UP001164746"/>
    </source>
</evidence>
<feature type="non-terminal residue" evidence="3">
    <location>
        <position position="1"/>
    </location>
</feature>
<comment type="caution">
    <text evidence="2">Lacks conserved residue(s) required for the propagation of feature annotation.</text>
</comment>
<dbReference type="Gene3D" id="4.10.400.10">
    <property type="entry name" value="Low-density Lipoprotein Receptor"/>
    <property type="match status" value="1"/>
</dbReference>
<keyword evidence="1 2" id="KW-1015">Disulfide bond</keyword>
<gene>
    <name evidence="3" type="ORF">MAR_009230</name>
</gene>
<dbReference type="InterPro" id="IPR002172">
    <property type="entry name" value="LDrepeatLR_classA_rpt"/>
</dbReference>
<feature type="disulfide bond" evidence="2">
    <location>
        <begin position="76"/>
        <end position="88"/>
    </location>
</feature>
<dbReference type="PRINTS" id="PR00261">
    <property type="entry name" value="LDLRECEPTOR"/>
</dbReference>
<reference evidence="3" key="1">
    <citation type="submission" date="2022-11" db="EMBL/GenBank/DDBJ databases">
        <title>Centuries of genome instability and evolution in soft-shell clam transmissible cancer (bioRxiv).</title>
        <authorList>
            <person name="Hart S.F.M."/>
            <person name="Yonemitsu M.A."/>
            <person name="Giersch R.M."/>
            <person name="Beal B.F."/>
            <person name="Arriagada G."/>
            <person name="Davis B.W."/>
            <person name="Ostrander E.A."/>
            <person name="Goff S.P."/>
            <person name="Metzger M.J."/>
        </authorList>
    </citation>
    <scope>NUCLEOTIDE SEQUENCE</scope>
    <source>
        <strain evidence="3">MELC-2E11</strain>
        <tissue evidence="3">Siphon/mantle</tissue>
    </source>
</reference>
<dbReference type="EMBL" id="CP111015">
    <property type="protein sequence ID" value="WAR02672.1"/>
    <property type="molecule type" value="Genomic_DNA"/>
</dbReference>
<evidence type="ECO:0000313" key="3">
    <source>
        <dbReference type="EMBL" id="WAR02672.1"/>
    </source>
</evidence>
<protein>
    <submittedName>
        <fullName evidence="3">LRP1B-like protein</fullName>
    </submittedName>
</protein>
<keyword evidence="4" id="KW-1185">Reference proteome</keyword>
<feature type="disulfide bond" evidence="2">
    <location>
        <begin position="92"/>
        <end position="107"/>
    </location>
</feature>
<name>A0ABY7E120_MYAAR</name>
<feature type="disulfide bond" evidence="2">
    <location>
        <begin position="57"/>
        <end position="72"/>
    </location>
</feature>
<dbReference type="InterPro" id="IPR023415">
    <property type="entry name" value="LDLR_class-A_CS"/>
</dbReference>
<accession>A0ABY7E120</accession>
<dbReference type="InterPro" id="IPR036055">
    <property type="entry name" value="LDL_receptor-like_sf"/>
</dbReference>
<organism evidence="3 4">
    <name type="scientific">Mya arenaria</name>
    <name type="common">Soft-shell clam</name>
    <dbReference type="NCBI Taxonomy" id="6604"/>
    <lineage>
        <taxon>Eukaryota</taxon>
        <taxon>Metazoa</taxon>
        <taxon>Spiralia</taxon>
        <taxon>Lophotrochozoa</taxon>
        <taxon>Mollusca</taxon>
        <taxon>Bivalvia</taxon>
        <taxon>Autobranchia</taxon>
        <taxon>Heteroconchia</taxon>
        <taxon>Euheterodonta</taxon>
        <taxon>Imparidentia</taxon>
        <taxon>Neoheterodontei</taxon>
        <taxon>Myida</taxon>
        <taxon>Myoidea</taxon>
        <taxon>Myidae</taxon>
        <taxon>Mya</taxon>
    </lineage>
</organism>
<dbReference type="PROSITE" id="PS50068">
    <property type="entry name" value="LDLRA_2"/>
    <property type="match status" value="2"/>
</dbReference>
<dbReference type="SUPFAM" id="SSF57424">
    <property type="entry name" value="LDL receptor-like module"/>
    <property type="match status" value="1"/>
</dbReference>
<dbReference type="PROSITE" id="PS01209">
    <property type="entry name" value="LDLRA_1"/>
    <property type="match status" value="1"/>
</dbReference>
<sequence length="107" mass="11701">MSVDCKPRASTQRSCQSYKKSYFSLLQASKACSTGTYICEQTDGYTKPCCIQKEFVCDGERHCPNGDDESNCEPVCVTGKYRCASGQCATLCDGNDECDGGDDEDRC</sequence>
<evidence type="ECO:0000256" key="1">
    <source>
        <dbReference type="ARBA" id="ARBA00023157"/>
    </source>
</evidence>
<proteinExistence type="predicted"/>
<dbReference type="SMART" id="SM00192">
    <property type="entry name" value="LDLa"/>
    <property type="match status" value="2"/>
</dbReference>
<evidence type="ECO:0000256" key="2">
    <source>
        <dbReference type="PROSITE-ProRule" id="PRU00124"/>
    </source>
</evidence>